<protein>
    <submittedName>
        <fullName evidence="1">Uncharacterized protein</fullName>
    </submittedName>
</protein>
<proteinExistence type="predicted"/>
<gene>
    <name evidence="1" type="ORF">LOD99_8181</name>
</gene>
<dbReference type="PANTHER" id="PTHR46114">
    <property type="entry name" value="APPLE DOMAIN-CONTAINING PROTEIN"/>
    <property type="match status" value="1"/>
</dbReference>
<comment type="caution">
    <text evidence="1">The sequence shown here is derived from an EMBL/GenBank/DDBJ whole genome shotgun (WGS) entry which is preliminary data.</text>
</comment>
<keyword evidence="2" id="KW-1185">Reference proteome</keyword>
<dbReference type="PANTHER" id="PTHR46114:SF1">
    <property type="entry name" value="ZAD DOMAIN-CONTAINING PROTEIN"/>
    <property type="match status" value="1"/>
</dbReference>
<accession>A0AAV7JHQ3</accession>
<organism evidence="1 2">
    <name type="scientific">Oopsacas minuta</name>
    <dbReference type="NCBI Taxonomy" id="111878"/>
    <lineage>
        <taxon>Eukaryota</taxon>
        <taxon>Metazoa</taxon>
        <taxon>Porifera</taxon>
        <taxon>Hexactinellida</taxon>
        <taxon>Hexasterophora</taxon>
        <taxon>Lyssacinosida</taxon>
        <taxon>Leucopsacidae</taxon>
        <taxon>Oopsacas</taxon>
    </lineage>
</organism>
<reference evidence="1 2" key="1">
    <citation type="journal article" date="2023" name="BMC Biol.">
        <title>The compact genome of the sponge Oopsacas minuta (Hexactinellida) is lacking key metazoan core genes.</title>
        <authorList>
            <person name="Santini S."/>
            <person name="Schenkelaars Q."/>
            <person name="Jourda C."/>
            <person name="Duchesne M."/>
            <person name="Belahbib H."/>
            <person name="Rocher C."/>
            <person name="Selva M."/>
            <person name="Riesgo A."/>
            <person name="Vervoort M."/>
            <person name="Leys S.P."/>
            <person name="Kodjabachian L."/>
            <person name="Le Bivic A."/>
            <person name="Borchiellini C."/>
            <person name="Claverie J.M."/>
            <person name="Renard E."/>
        </authorList>
    </citation>
    <scope>NUCLEOTIDE SEQUENCE [LARGE SCALE GENOMIC DNA]</scope>
    <source>
        <strain evidence="1">SPO-2</strain>
    </source>
</reference>
<dbReference type="Proteomes" id="UP001165289">
    <property type="component" value="Unassembled WGS sequence"/>
</dbReference>
<name>A0AAV7JHQ3_9METZ</name>
<dbReference type="EMBL" id="JAKMXF010000331">
    <property type="protein sequence ID" value="KAI6648391.1"/>
    <property type="molecule type" value="Genomic_DNA"/>
</dbReference>
<dbReference type="AlphaFoldDB" id="A0AAV7JHQ3"/>
<sequence>MTSKQTTAITGFVKKAYLEYFGMRLGDQDKTWAPHTVCRFCIENLRQWTKGIRKSLGFGIPMIWREPQNHISDCYFCMANISGFNAKTKSLIKYPNLHSAIRPVPHSIDVPVPKFTNLDVISEIDDCETRDSLIREDEDFIPCVLSRSNSPQLFNQSELNDLVRDLDLPKESAELLGSRLKEKNLLLPETKFYSYRNREIEFLKYFIMEDGFVFCHDVSPLVNALGCPHAKGGLTQRVVASRIGKDIPTIKWWWKRFTSNQRLDHKPGAGRPSLLNPLAKMIIGESLGKRHQSTRRLSAKLKPGVFYIQEDCALIFI</sequence>
<evidence type="ECO:0000313" key="2">
    <source>
        <dbReference type="Proteomes" id="UP001165289"/>
    </source>
</evidence>
<evidence type="ECO:0000313" key="1">
    <source>
        <dbReference type="EMBL" id="KAI6648391.1"/>
    </source>
</evidence>